<proteinExistence type="predicted"/>
<dbReference type="OrthoDB" id="9778389at2"/>
<evidence type="ECO:0000256" key="4">
    <source>
        <dbReference type="ARBA" id="ARBA00022989"/>
    </source>
</evidence>
<sequence length="324" mass="34680">MGIVIGSLEQGFIFAIMALGVYLAFRILNYPDLTVDGSFPMGAAISALLITKGVNPFLALIFAFISGGIAGLITGILHTKGKIDGLLAGILTMTALYSINLKIMGTSNLSLFRADTIFTPVGKIKEQIVQWLGATNGEEVNQWLYSFALLLVVLLLKLAIDWFLRTDIGLAIRATGDNPSMIRSFGVNTHHSIMMGLILSNALVGLAGGMMAQYQGYADVQMGIGMIVIGLASVIIGQAVFGSKSIKRSTIAVIGGAIIYRLVIAIALYLPWLSPTDMKLITAVLVIFSLTFPSFSKRTKKSQAGPKKVEQLDYAVQKVSAEKS</sequence>
<dbReference type="PANTHER" id="PTHR32196">
    <property type="entry name" value="ABC TRANSPORTER PERMEASE PROTEIN YPHD-RELATED-RELATED"/>
    <property type="match status" value="1"/>
</dbReference>
<comment type="subcellular location">
    <subcellularLocation>
        <location evidence="1">Cell membrane</location>
        <topology evidence="1">Multi-pass membrane protein</topology>
    </subcellularLocation>
</comment>
<evidence type="ECO:0000256" key="1">
    <source>
        <dbReference type="ARBA" id="ARBA00004651"/>
    </source>
</evidence>
<dbReference type="EMBL" id="LSKU01000001">
    <property type="protein sequence ID" value="KXG44295.1"/>
    <property type="molecule type" value="Genomic_DNA"/>
</dbReference>
<feature type="transmembrane region" description="Helical" evidence="6">
    <location>
        <begin position="278"/>
        <end position="295"/>
    </location>
</feature>
<keyword evidence="5 6" id="KW-0472">Membrane</keyword>
<evidence type="ECO:0000256" key="5">
    <source>
        <dbReference type="ARBA" id="ARBA00023136"/>
    </source>
</evidence>
<dbReference type="Proteomes" id="UP000070352">
    <property type="component" value="Unassembled WGS sequence"/>
</dbReference>
<dbReference type="GO" id="GO:0022857">
    <property type="term" value="F:transmembrane transporter activity"/>
    <property type="evidence" value="ECO:0007669"/>
    <property type="project" value="InterPro"/>
</dbReference>
<evidence type="ECO:0000256" key="6">
    <source>
        <dbReference type="SAM" id="Phobius"/>
    </source>
</evidence>
<dbReference type="InterPro" id="IPR001851">
    <property type="entry name" value="ABC_transp_permease"/>
</dbReference>
<evidence type="ECO:0000256" key="3">
    <source>
        <dbReference type="ARBA" id="ARBA00022692"/>
    </source>
</evidence>
<dbReference type="Pfam" id="PF02653">
    <property type="entry name" value="BPD_transp_2"/>
    <property type="match status" value="1"/>
</dbReference>
<feature type="transmembrane region" description="Helical" evidence="6">
    <location>
        <begin position="220"/>
        <end position="241"/>
    </location>
</feature>
<accession>A0A135L5K4</accession>
<organism evidence="7 8">
    <name type="scientific">Tepidibacillus decaturensis</name>
    <dbReference type="NCBI Taxonomy" id="1413211"/>
    <lineage>
        <taxon>Bacteria</taxon>
        <taxon>Bacillati</taxon>
        <taxon>Bacillota</taxon>
        <taxon>Bacilli</taxon>
        <taxon>Bacillales</taxon>
        <taxon>Bacillaceae</taxon>
        <taxon>Tepidibacillus</taxon>
    </lineage>
</organism>
<dbReference type="RefSeq" id="WP_068725854.1">
    <property type="nucleotide sequence ID" value="NZ_LSKU01000001.1"/>
</dbReference>
<feature type="transmembrane region" description="Helical" evidence="6">
    <location>
        <begin position="193"/>
        <end position="214"/>
    </location>
</feature>
<dbReference type="STRING" id="1413211.U473_09970"/>
<keyword evidence="3 6" id="KW-0812">Transmembrane</keyword>
<dbReference type="CDD" id="cd06574">
    <property type="entry name" value="TM_PBP1_branched-chain-AA_like"/>
    <property type="match status" value="1"/>
</dbReference>
<keyword evidence="2" id="KW-1003">Cell membrane</keyword>
<comment type="caution">
    <text evidence="7">The sequence shown here is derived from an EMBL/GenBank/DDBJ whole genome shotgun (WGS) entry which is preliminary data.</text>
</comment>
<protein>
    <submittedName>
        <fullName evidence="7">ABC transporter permease</fullName>
    </submittedName>
</protein>
<reference evidence="7 8" key="1">
    <citation type="submission" date="2016-02" db="EMBL/GenBank/DDBJ databases">
        <title>Draft Genome for Tepidibacillus decaturensis nov. sp. Strain Z9, an Anaerobic, Moderately Thermophilic and Heterotrophic Bacterium from Deep Subsurface of the Illinois Basin, USA.</title>
        <authorList>
            <person name="Dong Y."/>
            <person name="Chang J.Y."/>
            <person name="Sanford R."/>
            <person name="Fouke B.W."/>
        </authorList>
    </citation>
    <scope>NUCLEOTIDE SEQUENCE [LARGE SCALE GENOMIC DNA]</scope>
    <source>
        <strain evidence="7 8">Z9</strain>
    </source>
</reference>
<feature type="transmembrane region" description="Helical" evidence="6">
    <location>
        <begin position="253"/>
        <end position="272"/>
    </location>
</feature>
<gene>
    <name evidence="7" type="ORF">U473_09970</name>
</gene>
<feature type="transmembrane region" description="Helical" evidence="6">
    <location>
        <begin position="57"/>
        <end position="78"/>
    </location>
</feature>
<keyword evidence="8" id="KW-1185">Reference proteome</keyword>
<evidence type="ECO:0000256" key="2">
    <source>
        <dbReference type="ARBA" id="ARBA00022475"/>
    </source>
</evidence>
<dbReference type="AlphaFoldDB" id="A0A135L5K4"/>
<feature type="transmembrane region" description="Helical" evidence="6">
    <location>
        <begin position="143"/>
        <end position="164"/>
    </location>
</feature>
<dbReference type="PANTHER" id="PTHR32196:SF69">
    <property type="entry name" value="BRANCHED-CHAIN AMINO ACID TRANSPORT SYSTEM, PERMEASE PROTEIN"/>
    <property type="match status" value="1"/>
</dbReference>
<name>A0A135L5K4_9BACI</name>
<feature type="transmembrane region" description="Helical" evidence="6">
    <location>
        <begin position="12"/>
        <end position="31"/>
    </location>
</feature>
<feature type="transmembrane region" description="Helical" evidence="6">
    <location>
        <begin position="85"/>
        <end position="103"/>
    </location>
</feature>
<evidence type="ECO:0000313" key="8">
    <source>
        <dbReference type="Proteomes" id="UP000070352"/>
    </source>
</evidence>
<dbReference type="GO" id="GO:0005886">
    <property type="term" value="C:plasma membrane"/>
    <property type="evidence" value="ECO:0007669"/>
    <property type="project" value="UniProtKB-SubCell"/>
</dbReference>
<evidence type="ECO:0000313" key="7">
    <source>
        <dbReference type="EMBL" id="KXG44295.1"/>
    </source>
</evidence>
<keyword evidence="4 6" id="KW-1133">Transmembrane helix</keyword>